<reference evidence="2" key="1">
    <citation type="submission" date="2004-11" db="EMBL/GenBank/DDBJ databases">
        <title>The full-length cDNA sequences of Schistosoma japonicum genes.</title>
        <authorList>
            <person name="Han Z."/>
        </authorList>
    </citation>
    <scope>NUCLEOTIDE SEQUENCE</scope>
</reference>
<evidence type="ECO:0000259" key="1">
    <source>
        <dbReference type="Pfam" id="PF23318"/>
    </source>
</evidence>
<feature type="domain" description="DUF7085" evidence="1">
    <location>
        <begin position="1"/>
        <end position="151"/>
    </location>
</feature>
<evidence type="ECO:0000313" key="2">
    <source>
        <dbReference type="EMBL" id="AAW27389.1"/>
    </source>
</evidence>
<dbReference type="AlphaFoldDB" id="Q5D9W7"/>
<dbReference type="InterPro" id="IPR055512">
    <property type="entry name" value="DUF7085"/>
</dbReference>
<reference evidence="2" key="2">
    <citation type="journal article" date="2006" name="PLoS Pathog.">
        <title>New perspectives on host-parasite interplay by comparative transcriptomic and proteomic analyses of Schistosoma japonicum.</title>
        <authorList>
            <person name="Liu F."/>
            <person name="Lu J."/>
            <person name="Hu W."/>
            <person name="Wang S.Y."/>
            <person name="Cui S.J."/>
            <person name="Chi M."/>
            <person name="Yan Q."/>
            <person name="Wang X.R."/>
            <person name="Song H.D."/>
            <person name="Xu X.N."/>
            <person name="Wang J.J."/>
            <person name="Zhang X.L."/>
            <person name="Zhang X."/>
            <person name="Wang Z.Q."/>
            <person name="Xue C.L."/>
            <person name="Brindley P.J."/>
            <person name="McManus D.P."/>
            <person name="Yang P.Y."/>
            <person name="Feng Z."/>
            <person name="Chen Z."/>
            <person name="Han Z.G."/>
        </authorList>
    </citation>
    <scope>NUCLEOTIDE SEQUENCE</scope>
</reference>
<dbReference type="Pfam" id="PF23318">
    <property type="entry name" value="DUF7085"/>
    <property type="match status" value="1"/>
</dbReference>
<proteinExistence type="evidence at transcript level"/>
<protein>
    <submittedName>
        <fullName evidence="2">SJCHGC08291 protein</fullName>
    </submittedName>
</protein>
<organism evidence="2">
    <name type="scientific">Schistosoma japonicum</name>
    <name type="common">Blood fluke</name>
    <dbReference type="NCBI Taxonomy" id="6182"/>
    <lineage>
        <taxon>Eukaryota</taxon>
        <taxon>Metazoa</taxon>
        <taxon>Spiralia</taxon>
        <taxon>Lophotrochozoa</taxon>
        <taxon>Platyhelminthes</taxon>
        <taxon>Trematoda</taxon>
        <taxon>Digenea</taxon>
        <taxon>Strigeidida</taxon>
        <taxon>Schistosomatoidea</taxon>
        <taxon>Schistosomatidae</taxon>
        <taxon>Schistosoma</taxon>
    </lineage>
</organism>
<dbReference type="EMBL" id="AY815657">
    <property type="protein sequence ID" value="AAW27389.1"/>
    <property type="molecule type" value="mRNA"/>
</dbReference>
<accession>Q5D9W7</accession>
<name>Q5D9W7_SCHJA</name>
<sequence length="151" mass="17673">MCYWTPVSQILEHIDKETSEKEKCLLNGELEITSIPAGNVCLSSIKCNFYEDHIVLHGKRYGVTVLEPKKIYHYRSPDAFHPDFIELQVDSNFSEKTNKLISPYIYSTLLEETNEDGSHTSIWFIVKQRSKIRRLLIEHVFPTWRSRGLLE</sequence>